<dbReference type="PRINTS" id="PR01217">
    <property type="entry name" value="PRICHEXTENSN"/>
</dbReference>
<sequence length="509" mass="56967">MEINKPPPPPSCWTQPSNSSGMPHHRRSSPPILTPPVLIILLPIITFLFLLSAVPPFLSFTSLIFRPIAVKKSWDLLNIFLVLFAILCGIFARRNDDESANNDVVPTARRSGGVEESEPANPQRWFAFSDDRRSEKIYDSVDRTAESGSLRRLRRSSSSYPDLRQESLWETGDDPRFQFRFFDDFEINKYRVTAPFDPSREIRGRRREADDGEAKEILVDTFVVRPTTPPKSPSPSPSPATPSPPPPPPPVERHKPRRTYRAVGERKEKAEKKQDDHNDADQFAKVRPPPPTPPPPPPRPPPSPARVRPEQRHVKLERRKSNVKKEIAMAFTSLYNQRKRKKKQKIASSGSHAHDSATSSPPEKTRFPPPSPPPPPPPLPPPPSSVFHNLFKKGIKSKRIHTIPPPPPPPPPPFSSSPPPSSRPSKHKNRSVPPPAPPTPPPISSSLRHSKHKNRSTPPPEPPTPPPPPATDRSRFGRRPPLPARSVNYYGENVNSGRPRPPIAAARVR</sequence>
<keyword evidence="4" id="KW-1185">Reference proteome</keyword>
<protein>
    <submittedName>
        <fullName evidence="3">Uncharacterized protein</fullName>
    </submittedName>
</protein>
<keyword evidence="2" id="KW-0812">Transmembrane</keyword>
<evidence type="ECO:0000256" key="1">
    <source>
        <dbReference type="SAM" id="MobiDB-lite"/>
    </source>
</evidence>
<feature type="compositionally biased region" description="Pro residues" evidence="1">
    <location>
        <begin position="367"/>
        <end position="384"/>
    </location>
</feature>
<feature type="transmembrane region" description="Helical" evidence="2">
    <location>
        <begin position="76"/>
        <end position="92"/>
    </location>
</feature>
<feature type="compositionally biased region" description="Basic and acidic residues" evidence="1">
    <location>
        <begin position="263"/>
        <end position="284"/>
    </location>
</feature>
<feature type="compositionally biased region" description="Pro residues" evidence="1">
    <location>
        <begin position="227"/>
        <end position="250"/>
    </location>
</feature>
<dbReference type="AlphaFoldDB" id="W9QSA4"/>
<feature type="compositionally biased region" description="Basic residues" evidence="1">
    <location>
        <begin position="390"/>
        <end position="401"/>
    </location>
</feature>
<dbReference type="STRING" id="981085.W9QSA4"/>
<dbReference type="Proteomes" id="UP000030645">
    <property type="component" value="Unassembled WGS sequence"/>
</dbReference>
<dbReference type="PANTHER" id="PTHR48148:SF2">
    <property type="entry name" value="PA14 DOMAIN-CONTAINING PROTEIN"/>
    <property type="match status" value="1"/>
</dbReference>
<gene>
    <name evidence="3" type="ORF">L484_027333</name>
</gene>
<feature type="region of interest" description="Disordered" evidence="1">
    <location>
        <begin position="98"/>
        <end position="120"/>
    </location>
</feature>
<evidence type="ECO:0000313" key="3">
    <source>
        <dbReference type="EMBL" id="EXB38898.1"/>
    </source>
</evidence>
<feature type="region of interest" description="Disordered" evidence="1">
    <location>
        <begin position="1"/>
        <end position="28"/>
    </location>
</feature>
<reference evidence="4" key="1">
    <citation type="submission" date="2013-01" db="EMBL/GenBank/DDBJ databases">
        <title>Draft Genome Sequence of a Mulberry Tree, Morus notabilis C.K. Schneid.</title>
        <authorList>
            <person name="He N."/>
            <person name="Zhao S."/>
        </authorList>
    </citation>
    <scope>NUCLEOTIDE SEQUENCE</scope>
</reference>
<feature type="transmembrane region" description="Helical" evidence="2">
    <location>
        <begin position="37"/>
        <end position="64"/>
    </location>
</feature>
<proteinExistence type="predicted"/>
<name>W9QSA4_9ROSA</name>
<feature type="compositionally biased region" description="Pro residues" evidence="1">
    <location>
        <begin position="432"/>
        <end position="443"/>
    </location>
</feature>
<feature type="region of interest" description="Disordered" evidence="1">
    <location>
        <begin position="202"/>
        <end position="509"/>
    </location>
</feature>
<dbReference type="EMBL" id="KE343704">
    <property type="protein sequence ID" value="EXB38898.1"/>
    <property type="molecule type" value="Genomic_DNA"/>
</dbReference>
<evidence type="ECO:0000256" key="2">
    <source>
        <dbReference type="SAM" id="Phobius"/>
    </source>
</evidence>
<feature type="compositionally biased region" description="Pro residues" evidence="1">
    <location>
        <begin position="403"/>
        <end position="422"/>
    </location>
</feature>
<feature type="compositionally biased region" description="Pro residues" evidence="1">
    <location>
        <begin position="457"/>
        <end position="470"/>
    </location>
</feature>
<keyword evidence="2" id="KW-0472">Membrane</keyword>
<accession>W9QSA4</accession>
<dbReference type="eggNOG" id="ENOG502R1S8">
    <property type="taxonomic scope" value="Eukaryota"/>
</dbReference>
<evidence type="ECO:0000313" key="4">
    <source>
        <dbReference type="Proteomes" id="UP000030645"/>
    </source>
</evidence>
<dbReference type="PANTHER" id="PTHR48148">
    <property type="entry name" value="KERATINOCYTE PROLINE-RICH PROTEIN"/>
    <property type="match status" value="1"/>
</dbReference>
<keyword evidence="2" id="KW-1133">Transmembrane helix</keyword>
<feature type="compositionally biased region" description="Polar residues" evidence="1">
    <location>
        <begin position="12"/>
        <end position="21"/>
    </location>
</feature>
<feature type="compositionally biased region" description="Basic and acidic residues" evidence="1">
    <location>
        <begin position="307"/>
        <end position="327"/>
    </location>
</feature>
<feature type="compositionally biased region" description="Pro residues" evidence="1">
    <location>
        <begin position="287"/>
        <end position="304"/>
    </location>
</feature>
<feature type="compositionally biased region" description="Basic and acidic residues" evidence="1">
    <location>
        <begin position="202"/>
        <end position="218"/>
    </location>
</feature>
<feature type="compositionally biased region" description="Pro residues" evidence="1">
    <location>
        <begin position="1"/>
        <end position="11"/>
    </location>
</feature>
<organism evidence="3 4">
    <name type="scientific">Morus notabilis</name>
    <dbReference type="NCBI Taxonomy" id="981085"/>
    <lineage>
        <taxon>Eukaryota</taxon>
        <taxon>Viridiplantae</taxon>
        <taxon>Streptophyta</taxon>
        <taxon>Embryophyta</taxon>
        <taxon>Tracheophyta</taxon>
        <taxon>Spermatophyta</taxon>
        <taxon>Magnoliopsida</taxon>
        <taxon>eudicotyledons</taxon>
        <taxon>Gunneridae</taxon>
        <taxon>Pentapetalae</taxon>
        <taxon>rosids</taxon>
        <taxon>fabids</taxon>
        <taxon>Rosales</taxon>
        <taxon>Moraceae</taxon>
        <taxon>Moreae</taxon>
        <taxon>Morus</taxon>
    </lineage>
</organism>